<proteinExistence type="predicted"/>
<keyword evidence="1" id="KW-0175">Coiled coil</keyword>
<accession>A0ABM1J979</accession>
<reference evidence="3" key="1">
    <citation type="submission" date="2025-08" db="UniProtKB">
        <authorList>
            <consortium name="RefSeq"/>
        </authorList>
    </citation>
    <scope>IDENTIFICATION</scope>
    <source>
        <tissue evidence="3">Whole body</tissue>
    </source>
</reference>
<protein>
    <submittedName>
        <fullName evidence="3">Uncharacterized protein C1orf50 homolog isoform X1</fullName>
    </submittedName>
</protein>
<dbReference type="Proteomes" id="UP000694924">
    <property type="component" value="Unplaced"/>
</dbReference>
<keyword evidence="2" id="KW-1185">Reference proteome</keyword>
<sequence>MKRKIKMDSSEELPNKLALVERNIAPQGIPLVDPNATSKSSKGDLVALAREIEKADSFVKANAYNKLEVITEQMRFLRKQAENILLEIDRNMKLNHVACNFVKVPGQVYHLYERESGQCYFSRISPQEWGTSGPSQTYKGSYRLEEDHSWTPFSNIHDKDNEFNIFNKLLADNKQLSSSLQTLSIKIKD</sequence>
<dbReference type="GeneID" id="107073088"/>
<dbReference type="InterPro" id="IPR019534">
    <property type="entry name" value="DUF2452"/>
</dbReference>
<dbReference type="PANTHER" id="PTHR14553">
    <property type="entry name" value="UNCHARACTERIZED PROTEIN C1ORF50"/>
    <property type="match status" value="1"/>
</dbReference>
<dbReference type="Pfam" id="PF10504">
    <property type="entry name" value="DUF2452"/>
    <property type="match status" value="1"/>
</dbReference>
<evidence type="ECO:0000256" key="1">
    <source>
        <dbReference type="SAM" id="Coils"/>
    </source>
</evidence>
<organism evidence="2 3">
    <name type="scientific">Polistes dominula</name>
    <name type="common">European paper wasp</name>
    <name type="synonym">Vespa dominula</name>
    <dbReference type="NCBI Taxonomy" id="743375"/>
    <lineage>
        <taxon>Eukaryota</taxon>
        <taxon>Metazoa</taxon>
        <taxon>Ecdysozoa</taxon>
        <taxon>Arthropoda</taxon>
        <taxon>Hexapoda</taxon>
        <taxon>Insecta</taxon>
        <taxon>Pterygota</taxon>
        <taxon>Neoptera</taxon>
        <taxon>Endopterygota</taxon>
        <taxon>Hymenoptera</taxon>
        <taxon>Apocrita</taxon>
        <taxon>Aculeata</taxon>
        <taxon>Vespoidea</taxon>
        <taxon>Vespidae</taxon>
        <taxon>Polistinae</taxon>
        <taxon>Polistini</taxon>
        <taxon>Polistes</taxon>
    </lineage>
</organism>
<dbReference type="PANTHER" id="PTHR14553:SF1">
    <property type="entry name" value="SIMILAR TO CHROMOSOME 1 OPEN READING FRAME 50"/>
    <property type="match status" value="1"/>
</dbReference>
<dbReference type="RefSeq" id="XP_015189017.1">
    <property type="nucleotide sequence ID" value="XM_015333531.1"/>
</dbReference>
<evidence type="ECO:0000313" key="3">
    <source>
        <dbReference type="RefSeq" id="XP_015189017.1"/>
    </source>
</evidence>
<evidence type="ECO:0000313" key="2">
    <source>
        <dbReference type="Proteomes" id="UP000694924"/>
    </source>
</evidence>
<feature type="coiled-coil region" evidence="1">
    <location>
        <begin position="60"/>
        <end position="87"/>
    </location>
</feature>
<gene>
    <name evidence="3" type="primary">LOC107073088</name>
</gene>
<name>A0ABM1J979_POLDO</name>